<keyword evidence="1" id="KW-0472">Membrane</keyword>
<gene>
    <name evidence="2" type="ORF">DWB78_00570</name>
    <name evidence="3" type="ORF">SAMN05216278_1281</name>
</gene>
<dbReference type="AlphaFoldDB" id="A0A1H1AD15"/>
<dbReference type="Proteomes" id="UP000255421">
    <property type="component" value="Unassembled WGS sequence"/>
</dbReference>
<dbReference type="EMBL" id="QQST01000001">
    <property type="protein sequence ID" value="RDI70334.1"/>
    <property type="molecule type" value="Genomic_DNA"/>
</dbReference>
<evidence type="ECO:0000313" key="5">
    <source>
        <dbReference type="Proteomes" id="UP000255421"/>
    </source>
</evidence>
<dbReference type="RefSeq" id="WP_092534707.1">
    <property type="nucleotide sequence ID" value="NZ_FNKQ01000002.1"/>
</dbReference>
<reference evidence="4" key="2">
    <citation type="submission" date="2016-10" db="EMBL/GenBank/DDBJ databases">
        <authorList>
            <person name="Varghese N."/>
            <person name="Submissions S."/>
        </authorList>
    </citation>
    <scope>NUCLEOTIDE SEQUENCE [LARGE SCALE GENOMIC DNA]</scope>
    <source>
        <strain evidence="4">CGMCC 1.12397</strain>
    </source>
</reference>
<keyword evidence="5" id="KW-1185">Reference proteome</keyword>
<evidence type="ECO:0000313" key="4">
    <source>
        <dbReference type="Proteomes" id="UP000199289"/>
    </source>
</evidence>
<feature type="transmembrane region" description="Helical" evidence="1">
    <location>
        <begin position="12"/>
        <end position="29"/>
    </location>
</feature>
<keyword evidence="1" id="KW-1133">Transmembrane helix</keyword>
<dbReference type="EMBL" id="FNKQ01000002">
    <property type="protein sequence ID" value="SDQ37618.1"/>
    <property type="molecule type" value="Genomic_DNA"/>
</dbReference>
<evidence type="ECO:0000256" key="1">
    <source>
        <dbReference type="SAM" id="Phobius"/>
    </source>
</evidence>
<sequence length="61" mass="6494">MNEAFWDGIAYVRYTLYALAGILILVNPSSGAQTVAIAFLIVGVLLAAFSMGATKDNEEIV</sequence>
<protein>
    <submittedName>
        <fullName evidence="3">Uncharacterized protein</fullName>
    </submittedName>
</protein>
<accession>A0A1H1AD15</accession>
<name>A0A1H1AD15_9EURY</name>
<dbReference type="Proteomes" id="UP000199289">
    <property type="component" value="Unassembled WGS sequence"/>
</dbReference>
<reference evidence="3" key="1">
    <citation type="submission" date="2016-10" db="EMBL/GenBank/DDBJ databases">
        <authorList>
            <person name="de Groot N.N."/>
        </authorList>
    </citation>
    <scope>NUCLEOTIDE SEQUENCE [LARGE SCALE GENOMIC DNA]</scope>
    <source>
        <strain evidence="3">CGMCC 1.12397</strain>
    </source>
</reference>
<feature type="transmembrane region" description="Helical" evidence="1">
    <location>
        <begin position="35"/>
        <end position="54"/>
    </location>
</feature>
<evidence type="ECO:0000313" key="3">
    <source>
        <dbReference type="EMBL" id="SDQ37618.1"/>
    </source>
</evidence>
<reference evidence="2 5" key="3">
    <citation type="submission" date="2018-07" db="EMBL/GenBank/DDBJ databases">
        <title>Genome sequence of extremly halophilic archaeon Halopelagius longus strain BC12-B1.</title>
        <authorList>
            <person name="Zhang X."/>
        </authorList>
    </citation>
    <scope>NUCLEOTIDE SEQUENCE [LARGE SCALE GENOMIC DNA]</scope>
    <source>
        <strain evidence="2 5">BC12-B1</strain>
    </source>
</reference>
<organism evidence="3 4">
    <name type="scientific">Halopelagius longus</name>
    <dbReference type="NCBI Taxonomy" id="1236180"/>
    <lineage>
        <taxon>Archaea</taxon>
        <taxon>Methanobacteriati</taxon>
        <taxon>Methanobacteriota</taxon>
        <taxon>Stenosarchaea group</taxon>
        <taxon>Halobacteria</taxon>
        <taxon>Halobacteriales</taxon>
        <taxon>Haloferacaceae</taxon>
    </lineage>
</organism>
<evidence type="ECO:0000313" key="2">
    <source>
        <dbReference type="EMBL" id="RDI70334.1"/>
    </source>
</evidence>
<proteinExistence type="predicted"/>
<keyword evidence="1" id="KW-0812">Transmembrane</keyword>